<comment type="similarity">
    <text evidence="2">Belongs to the UPF0057 (PMP3) family.</text>
</comment>
<evidence type="ECO:0000256" key="1">
    <source>
        <dbReference type="ARBA" id="ARBA00004370"/>
    </source>
</evidence>
<keyword evidence="5 6" id="KW-0472">Membrane</keyword>
<feature type="transmembrane region" description="Helical" evidence="6">
    <location>
        <begin position="20"/>
        <end position="45"/>
    </location>
</feature>
<sequence>MGYLLAIIFPFLSLMVNGKIFSGIICLILQCTILGWFPAAIWAIVSLNNQRAEKRTNRIIKAIKEGKQLA</sequence>
<gene>
    <name evidence="7" type="ORF">H9Q13_17885</name>
</gene>
<comment type="caution">
    <text evidence="7">The sequence shown here is derived from an EMBL/GenBank/DDBJ whole genome shotgun (WGS) entry which is preliminary data.</text>
</comment>
<proteinExistence type="inferred from homology"/>
<dbReference type="RefSeq" id="WP_191185169.1">
    <property type="nucleotide sequence ID" value="NZ_JACXAJ010000015.1"/>
</dbReference>
<evidence type="ECO:0000256" key="3">
    <source>
        <dbReference type="ARBA" id="ARBA00022692"/>
    </source>
</evidence>
<protein>
    <submittedName>
        <fullName evidence="7">YqaE/Pmp3 family membrane protein</fullName>
    </submittedName>
</protein>
<comment type="subcellular location">
    <subcellularLocation>
        <location evidence="1">Membrane</location>
    </subcellularLocation>
</comment>
<name>A0ABR7XLA6_9BACT</name>
<keyword evidence="4 6" id="KW-1133">Transmembrane helix</keyword>
<evidence type="ECO:0000313" key="7">
    <source>
        <dbReference type="EMBL" id="MBD1399042.1"/>
    </source>
</evidence>
<evidence type="ECO:0000256" key="4">
    <source>
        <dbReference type="ARBA" id="ARBA00022989"/>
    </source>
</evidence>
<dbReference type="Pfam" id="PF01679">
    <property type="entry name" value="Pmp3"/>
    <property type="match status" value="1"/>
</dbReference>
<organism evidence="7 8">
    <name type="scientific">Pontibacter aquaedesilientis</name>
    <dbReference type="NCBI Taxonomy" id="2766980"/>
    <lineage>
        <taxon>Bacteria</taxon>
        <taxon>Pseudomonadati</taxon>
        <taxon>Bacteroidota</taxon>
        <taxon>Cytophagia</taxon>
        <taxon>Cytophagales</taxon>
        <taxon>Hymenobacteraceae</taxon>
        <taxon>Pontibacter</taxon>
    </lineage>
</organism>
<evidence type="ECO:0000256" key="2">
    <source>
        <dbReference type="ARBA" id="ARBA00009530"/>
    </source>
</evidence>
<dbReference type="Proteomes" id="UP000625551">
    <property type="component" value="Unassembled WGS sequence"/>
</dbReference>
<dbReference type="EMBL" id="JACXAJ010000015">
    <property type="protein sequence ID" value="MBD1399042.1"/>
    <property type="molecule type" value="Genomic_DNA"/>
</dbReference>
<evidence type="ECO:0000256" key="5">
    <source>
        <dbReference type="ARBA" id="ARBA00023136"/>
    </source>
</evidence>
<evidence type="ECO:0000256" key="6">
    <source>
        <dbReference type="SAM" id="Phobius"/>
    </source>
</evidence>
<evidence type="ECO:0000313" key="8">
    <source>
        <dbReference type="Proteomes" id="UP000625551"/>
    </source>
</evidence>
<keyword evidence="3 6" id="KW-0812">Transmembrane</keyword>
<dbReference type="InterPro" id="IPR000612">
    <property type="entry name" value="PMP3"/>
</dbReference>
<accession>A0ABR7XLA6</accession>
<reference evidence="7 8" key="1">
    <citation type="submission" date="2020-09" db="EMBL/GenBank/DDBJ databases">
        <title>Genome sequencing and assembly of Pontibacter sp.</title>
        <authorList>
            <person name="Chhetri G."/>
        </authorList>
    </citation>
    <scope>NUCLEOTIDE SEQUENCE [LARGE SCALE GENOMIC DNA]</scope>
    <source>
        <strain evidence="7 8">JH31</strain>
    </source>
</reference>
<keyword evidence="8" id="KW-1185">Reference proteome</keyword>